<dbReference type="PROSITE" id="PS50075">
    <property type="entry name" value="CARRIER"/>
    <property type="match status" value="1"/>
</dbReference>
<dbReference type="Gene3D" id="2.30.38.10">
    <property type="entry name" value="Luciferase, Domain 3"/>
    <property type="match status" value="1"/>
</dbReference>
<reference evidence="7" key="1">
    <citation type="submission" date="2016-06" db="EMBL/GenBank/DDBJ databases">
        <authorList>
            <person name="Varghese N."/>
            <person name="Submissions Spin"/>
        </authorList>
    </citation>
    <scope>NUCLEOTIDE SEQUENCE [LARGE SCALE GENOMIC DNA]</scope>
    <source>
        <strain evidence="7">DSM 45794</strain>
    </source>
</reference>
<dbReference type="InterPro" id="IPR010071">
    <property type="entry name" value="AA_adenyl_dom"/>
</dbReference>
<dbReference type="Gene3D" id="1.10.1200.10">
    <property type="entry name" value="ACP-like"/>
    <property type="match status" value="1"/>
</dbReference>
<dbReference type="SUPFAM" id="SSF47336">
    <property type="entry name" value="ACP-like"/>
    <property type="match status" value="1"/>
</dbReference>
<dbReference type="FunFam" id="1.10.1200.10:FF:000005">
    <property type="entry name" value="Nonribosomal peptide synthetase 1"/>
    <property type="match status" value="1"/>
</dbReference>
<evidence type="ECO:0000256" key="2">
    <source>
        <dbReference type="ARBA" id="ARBA00022450"/>
    </source>
</evidence>
<evidence type="ECO:0000256" key="1">
    <source>
        <dbReference type="ARBA" id="ARBA00001957"/>
    </source>
</evidence>
<dbReference type="GO" id="GO:0031177">
    <property type="term" value="F:phosphopantetheine binding"/>
    <property type="evidence" value="ECO:0007669"/>
    <property type="project" value="TreeGrafter"/>
</dbReference>
<dbReference type="Gene3D" id="3.30.300.30">
    <property type="match status" value="1"/>
</dbReference>
<feature type="domain" description="Carrier" evidence="5">
    <location>
        <begin position="523"/>
        <end position="598"/>
    </location>
</feature>
<sequence length="598" mass="64933">MLTDETEEVSPMATSTDPPATLPELLARTVRRHPDLTAVSDQETELTYAQLADRVEVVAAQLVRLGVTAEDRVGIYLPRGVGAVVVVLGVLRAGAAYVPIDVSYPNLRRDEMVKAAGLRLLITEPGRARRLTSLPVEVAELDWRTPEPGAVAPARVGPDSAACVLFTSGSTGQPKGVVLEHRQMAAFAEDPVIPVVGPGDRVAQSSNLSFDTFTFELFRSVAGGAQLVVMPAIADLIGADLQRQLRRHRITAMLAPAIALNHVARHDREAFASLRVLCSGGDVLLADTCRQLRDGGFTGQLWNLYGPTEATVACSGQPIEELPDQCVRVPIGQSLDFARLYVLDDTLAPVPPGEPGELYVGGAGVGRGYLDLPGLTAQRFVADPFASDGGRMYATGDRVRTDPGGALEYLGRVDSQVKVSGHRVEPAEVERALYQHPQVREVAVTGVGEAGDLRLLAFVIPAVEELSPAEMRAFLSERLPAPYVPAEFVVLDAMPLDAHGKRDWAQLREMAADRSRRRRAYEAPRSETERYLVRLWEELLRVEAIGVHDDFFGLGGHSLLAARGRMRIQRDLRTNLPPQVVFENSVVEDLARVIDSAR</sequence>
<gene>
    <name evidence="6" type="ORF">GA0070622_2693</name>
</gene>
<dbReference type="AlphaFoldDB" id="A0A1A9B832"/>
<dbReference type="EMBL" id="FLRH01000003">
    <property type="protein sequence ID" value="SBT65690.1"/>
    <property type="molecule type" value="Genomic_DNA"/>
</dbReference>
<dbReference type="InterPro" id="IPR025110">
    <property type="entry name" value="AMP-bd_C"/>
</dbReference>
<proteinExistence type="predicted"/>
<dbReference type="InterPro" id="IPR000873">
    <property type="entry name" value="AMP-dep_synth/lig_dom"/>
</dbReference>
<evidence type="ECO:0000256" key="4">
    <source>
        <dbReference type="SAM" id="MobiDB-lite"/>
    </source>
</evidence>
<comment type="cofactor">
    <cofactor evidence="1">
        <name>pantetheine 4'-phosphate</name>
        <dbReference type="ChEBI" id="CHEBI:47942"/>
    </cofactor>
</comment>
<dbReference type="InterPro" id="IPR036736">
    <property type="entry name" value="ACP-like_sf"/>
</dbReference>
<dbReference type="InterPro" id="IPR045851">
    <property type="entry name" value="AMP-bd_C_sf"/>
</dbReference>
<protein>
    <submittedName>
        <fullName evidence="6">Amino acid adenylation domain-containing protein</fullName>
    </submittedName>
</protein>
<dbReference type="STRING" id="946078.GA0070622_2693"/>
<organism evidence="6 7">
    <name type="scientific">Micromonospora sediminicola</name>
    <dbReference type="NCBI Taxonomy" id="946078"/>
    <lineage>
        <taxon>Bacteria</taxon>
        <taxon>Bacillati</taxon>
        <taxon>Actinomycetota</taxon>
        <taxon>Actinomycetes</taxon>
        <taxon>Micromonosporales</taxon>
        <taxon>Micromonosporaceae</taxon>
        <taxon>Micromonospora</taxon>
    </lineage>
</organism>
<dbReference type="InterPro" id="IPR020845">
    <property type="entry name" value="AMP-binding_CS"/>
</dbReference>
<dbReference type="Gene3D" id="3.40.50.980">
    <property type="match status" value="2"/>
</dbReference>
<dbReference type="InterPro" id="IPR009081">
    <property type="entry name" value="PP-bd_ACP"/>
</dbReference>
<dbReference type="Pfam" id="PF00550">
    <property type="entry name" value="PP-binding"/>
    <property type="match status" value="1"/>
</dbReference>
<dbReference type="GO" id="GO:0005737">
    <property type="term" value="C:cytoplasm"/>
    <property type="evidence" value="ECO:0007669"/>
    <property type="project" value="TreeGrafter"/>
</dbReference>
<dbReference type="Proteomes" id="UP000199558">
    <property type="component" value="Unassembled WGS sequence"/>
</dbReference>
<keyword evidence="2" id="KW-0596">Phosphopantetheine</keyword>
<dbReference type="SUPFAM" id="SSF56801">
    <property type="entry name" value="Acetyl-CoA synthetase-like"/>
    <property type="match status" value="1"/>
</dbReference>
<accession>A0A1A9B832</accession>
<keyword evidence="7" id="KW-1185">Reference proteome</keyword>
<dbReference type="PANTHER" id="PTHR45527:SF1">
    <property type="entry name" value="FATTY ACID SYNTHASE"/>
    <property type="match status" value="1"/>
</dbReference>
<dbReference type="Pfam" id="PF00501">
    <property type="entry name" value="AMP-binding"/>
    <property type="match status" value="1"/>
</dbReference>
<feature type="region of interest" description="Disordered" evidence="4">
    <location>
        <begin position="1"/>
        <end position="22"/>
    </location>
</feature>
<evidence type="ECO:0000256" key="3">
    <source>
        <dbReference type="ARBA" id="ARBA00022553"/>
    </source>
</evidence>
<dbReference type="GO" id="GO:0044550">
    <property type="term" value="P:secondary metabolite biosynthetic process"/>
    <property type="evidence" value="ECO:0007669"/>
    <property type="project" value="TreeGrafter"/>
</dbReference>
<name>A0A1A9B832_9ACTN</name>
<evidence type="ECO:0000313" key="6">
    <source>
        <dbReference type="EMBL" id="SBT65690.1"/>
    </source>
</evidence>
<dbReference type="CDD" id="cd05930">
    <property type="entry name" value="A_NRPS"/>
    <property type="match status" value="1"/>
</dbReference>
<dbReference type="GO" id="GO:0043041">
    <property type="term" value="P:amino acid activation for nonribosomal peptide biosynthetic process"/>
    <property type="evidence" value="ECO:0007669"/>
    <property type="project" value="TreeGrafter"/>
</dbReference>
<evidence type="ECO:0000259" key="5">
    <source>
        <dbReference type="PROSITE" id="PS50075"/>
    </source>
</evidence>
<dbReference type="PANTHER" id="PTHR45527">
    <property type="entry name" value="NONRIBOSOMAL PEPTIDE SYNTHETASE"/>
    <property type="match status" value="1"/>
</dbReference>
<dbReference type="PROSITE" id="PS00455">
    <property type="entry name" value="AMP_BINDING"/>
    <property type="match status" value="1"/>
</dbReference>
<dbReference type="Pfam" id="PF13193">
    <property type="entry name" value="AMP-binding_C"/>
    <property type="match status" value="1"/>
</dbReference>
<dbReference type="NCBIfam" id="TIGR01733">
    <property type="entry name" value="AA-adenyl-dom"/>
    <property type="match status" value="1"/>
</dbReference>
<keyword evidence="3" id="KW-0597">Phosphoprotein</keyword>
<evidence type="ECO:0000313" key="7">
    <source>
        <dbReference type="Proteomes" id="UP000199558"/>
    </source>
</evidence>